<gene>
    <name evidence="3" type="ORF">NKR23_g8318</name>
</gene>
<feature type="domain" description="VOC" evidence="2">
    <location>
        <begin position="11"/>
        <end position="139"/>
    </location>
</feature>
<dbReference type="SUPFAM" id="SSF54593">
    <property type="entry name" value="Glyoxalase/Bleomycin resistance protein/Dihydroxybiphenyl dioxygenase"/>
    <property type="match status" value="1"/>
</dbReference>
<comment type="caution">
    <text evidence="3">The sequence shown here is derived from an EMBL/GenBank/DDBJ whole genome shotgun (WGS) entry which is preliminary data.</text>
</comment>
<proteinExistence type="predicted"/>
<accession>A0AA38RKC7</accession>
<dbReference type="Gene3D" id="3.10.180.10">
    <property type="entry name" value="2,3-Dihydroxybiphenyl 1,2-Dioxygenase, domain 1"/>
    <property type="match status" value="1"/>
</dbReference>
<protein>
    <recommendedName>
        <fullName evidence="2">VOC domain-containing protein</fullName>
    </recommendedName>
</protein>
<reference evidence="3" key="1">
    <citation type="submission" date="2022-07" db="EMBL/GenBank/DDBJ databases">
        <title>Fungi with potential for degradation of polypropylene.</title>
        <authorList>
            <person name="Gostincar C."/>
        </authorList>
    </citation>
    <scope>NUCLEOTIDE SEQUENCE</scope>
    <source>
        <strain evidence="3">EXF-13308</strain>
    </source>
</reference>
<dbReference type="CDD" id="cd06587">
    <property type="entry name" value="VOC"/>
    <property type="match status" value="1"/>
</dbReference>
<organism evidence="3 4">
    <name type="scientific">Pleurostoma richardsiae</name>
    <dbReference type="NCBI Taxonomy" id="41990"/>
    <lineage>
        <taxon>Eukaryota</taxon>
        <taxon>Fungi</taxon>
        <taxon>Dikarya</taxon>
        <taxon>Ascomycota</taxon>
        <taxon>Pezizomycotina</taxon>
        <taxon>Sordariomycetes</taxon>
        <taxon>Sordariomycetidae</taxon>
        <taxon>Calosphaeriales</taxon>
        <taxon>Pleurostomataceae</taxon>
        <taxon>Pleurostoma</taxon>
    </lineage>
</organism>
<evidence type="ECO:0000256" key="1">
    <source>
        <dbReference type="SAM" id="MobiDB-lite"/>
    </source>
</evidence>
<dbReference type="InterPro" id="IPR004360">
    <property type="entry name" value="Glyas_Fos-R_dOase_dom"/>
</dbReference>
<dbReference type="Pfam" id="PF00903">
    <property type="entry name" value="Glyoxalase"/>
    <property type="match status" value="1"/>
</dbReference>
<feature type="region of interest" description="Disordered" evidence="1">
    <location>
        <begin position="60"/>
        <end position="82"/>
    </location>
</feature>
<dbReference type="EMBL" id="JANBVO010000029">
    <property type="protein sequence ID" value="KAJ9138669.1"/>
    <property type="molecule type" value="Genomic_DNA"/>
</dbReference>
<evidence type="ECO:0000313" key="3">
    <source>
        <dbReference type="EMBL" id="KAJ9138669.1"/>
    </source>
</evidence>
<dbReference type="InterPro" id="IPR037523">
    <property type="entry name" value="VOC_core"/>
</dbReference>
<dbReference type="AlphaFoldDB" id="A0AA38RKC7"/>
<evidence type="ECO:0000259" key="2">
    <source>
        <dbReference type="PROSITE" id="PS51819"/>
    </source>
</evidence>
<dbReference type="Proteomes" id="UP001174694">
    <property type="component" value="Unassembled WGS sequence"/>
</dbReference>
<keyword evidence="4" id="KW-1185">Reference proteome</keyword>
<evidence type="ECO:0000313" key="4">
    <source>
        <dbReference type="Proteomes" id="UP001174694"/>
    </source>
</evidence>
<dbReference type="InterPro" id="IPR029068">
    <property type="entry name" value="Glyas_Bleomycin-R_OHBP_Dase"/>
</dbReference>
<name>A0AA38RKC7_9PEZI</name>
<dbReference type="PROSITE" id="PS51819">
    <property type="entry name" value="VOC"/>
    <property type="match status" value="1"/>
</dbReference>
<sequence length="159" mass="16173">MTITKAGPSPVLHSINLTVRSVPASLDFYRALFSLHGRGQTPDGKHAMFLLANVMVELHERGGPAPPQQGTPSASGGGGGGVNLSLAVEDVAPLRRALREAGWAWEEREYGGGSGGEGAAGEVLAFADPDGYAWEVVGAGEEGSAEGDGFPGEAACGSK</sequence>